<dbReference type="Pfam" id="PF00132">
    <property type="entry name" value="Hexapep"/>
    <property type="match status" value="1"/>
</dbReference>
<keyword evidence="2" id="KW-0677">Repeat</keyword>
<reference evidence="3 4" key="2">
    <citation type="submission" date="2009-03" db="EMBL/GenBank/DDBJ databases">
        <title>Draft genome sequence of Roseburia inulinivorans (DSM 16841).</title>
        <authorList>
            <person name="Sudarsanam P."/>
            <person name="Ley R."/>
            <person name="Guruge J."/>
            <person name="Turnbaugh P.J."/>
            <person name="Mahowald M."/>
            <person name="Liep D."/>
            <person name="Gordon J."/>
        </authorList>
    </citation>
    <scope>NUCLEOTIDE SEQUENCE [LARGE SCALE GENOMIC DNA]</scope>
    <source>
        <strain evidence="3 4">DSM 16841</strain>
    </source>
</reference>
<dbReference type="CDD" id="cd03349">
    <property type="entry name" value="LbH_XAT"/>
    <property type="match status" value="1"/>
</dbReference>
<evidence type="ECO:0000313" key="4">
    <source>
        <dbReference type="Proteomes" id="UP000003561"/>
    </source>
</evidence>
<dbReference type="EMBL" id="ACFY01000153">
    <property type="protein sequence ID" value="EEG92492.1"/>
    <property type="molecule type" value="Genomic_DNA"/>
</dbReference>
<dbReference type="InterPro" id="IPR011004">
    <property type="entry name" value="Trimer_LpxA-like_sf"/>
</dbReference>
<dbReference type="Proteomes" id="UP000003561">
    <property type="component" value="Unassembled WGS sequence"/>
</dbReference>
<evidence type="ECO:0000256" key="2">
    <source>
        <dbReference type="ARBA" id="ARBA00022737"/>
    </source>
</evidence>
<dbReference type="AlphaFoldDB" id="C0FY06"/>
<evidence type="ECO:0000313" key="3">
    <source>
        <dbReference type="EMBL" id="EEG92492.1"/>
    </source>
</evidence>
<keyword evidence="1 3" id="KW-0808">Transferase</keyword>
<dbReference type="PROSITE" id="PS00101">
    <property type="entry name" value="HEXAPEP_TRANSFERASES"/>
    <property type="match status" value="1"/>
</dbReference>
<gene>
    <name evidence="3" type="ORF">ROSEINA2194_03645</name>
</gene>
<sequence>MIITKGMTFPVNSGKNGLIIRGTDDIIVDAVGDIKFETLRVETPVRWGSGSSVHLGEMGGFSYFCNNSYIRNVEKIGRFVSISSDFIAGLPQHSLELITSSSYILSYSKKNWYAPFVQNDCYKDWIEANIAYYRKNERKKKGIIIGNDVWIGQGVTISDGVTIGDGAVIGTGAIVTKNVAPYSVVAGVPAREIRKRFSDDIIEQLLELRWWEYGPDILLGLNQDINIAVKELRKKIFAVKENWHPDIIEFSHENQEIYRVIENKKELLYKL</sequence>
<name>C0FY06_9FIRM</name>
<evidence type="ECO:0000256" key="1">
    <source>
        <dbReference type="ARBA" id="ARBA00022679"/>
    </source>
</evidence>
<accession>C0FY06</accession>
<dbReference type="SUPFAM" id="SSF51161">
    <property type="entry name" value="Trimeric LpxA-like enzymes"/>
    <property type="match status" value="1"/>
</dbReference>
<dbReference type="eggNOG" id="COG0110">
    <property type="taxonomic scope" value="Bacteria"/>
</dbReference>
<dbReference type="Gene3D" id="2.160.10.10">
    <property type="entry name" value="Hexapeptide repeat proteins"/>
    <property type="match status" value="1"/>
</dbReference>
<dbReference type="InterPro" id="IPR018357">
    <property type="entry name" value="Hexapep_transf_CS"/>
</dbReference>
<dbReference type="PANTHER" id="PTHR43300:SF11">
    <property type="entry name" value="ACETYLTRANSFERASE RV3034C-RELATED"/>
    <property type="match status" value="1"/>
</dbReference>
<dbReference type="InterPro" id="IPR050179">
    <property type="entry name" value="Trans_hexapeptide_repeat"/>
</dbReference>
<protein>
    <submittedName>
        <fullName evidence="3">Bacterial transferase hexapeptide repeat protein</fullName>
    </submittedName>
</protein>
<organism evidence="3 4">
    <name type="scientific">Roseburia inulinivorans DSM 16841</name>
    <dbReference type="NCBI Taxonomy" id="622312"/>
    <lineage>
        <taxon>Bacteria</taxon>
        <taxon>Bacillati</taxon>
        <taxon>Bacillota</taxon>
        <taxon>Clostridia</taxon>
        <taxon>Lachnospirales</taxon>
        <taxon>Lachnospiraceae</taxon>
        <taxon>Roseburia</taxon>
    </lineage>
</organism>
<dbReference type="GO" id="GO:0016740">
    <property type="term" value="F:transferase activity"/>
    <property type="evidence" value="ECO:0007669"/>
    <property type="project" value="UniProtKB-KW"/>
</dbReference>
<comment type="caution">
    <text evidence="3">The sequence shown here is derived from an EMBL/GenBank/DDBJ whole genome shotgun (WGS) entry which is preliminary data.</text>
</comment>
<reference evidence="3 4" key="1">
    <citation type="submission" date="2009-02" db="EMBL/GenBank/DDBJ databases">
        <authorList>
            <person name="Fulton L."/>
            <person name="Clifton S."/>
            <person name="Fulton B."/>
            <person name="Xu J."/>
            <person name="Minx P."/>
            <person name="Pepin K.H."/>
            <person name="Johnson M."/>
            <person name="Bhonagiri V."/>
            <person name="Nash W.E."/>
            <person name="Mardis E.R."/>
            <person name="Wilson R.K."/>
        </authorList>
    </citation>
    <scope>NUCLEOTIDE SEQUENCE [LARGE SCALE GENOMIC DNA]</scope>
    <source>
        <strain evidence="3 4">DSM 16841</strain>
    </source>
</reference>
<dbReference type="PANTHER" id="PTHR43300">
    <property type="entry name" value="ACETYLTRANSFERASE"/>
    <property type="match status" value="1"/>
</dbReference>
<dbReference type="InterPro" id="IPR001451">
    <property type="entry name" value="Hexapep"/>
</dbReference>
<proteinExistence type="predicted"/>